<protein>
    <recommendedName>
        <fullName evidence="4">DUF4878 domain-containing protein</fullName>
    </recommendedName>
</protein>
<evidence type="ECO:0000256" key="1">
    <source>
        <dbReference type="SAM" id="SignalP"/>
    </source>
</evidence>
<evidence type="ECO:0008006" key="4">
    <source>
        <dbReference type="Google" id="ProtNLM"/>
    </source>
</evidence>
<dbReference type="RefSeq" id="WP_375357878.1">
    <property type="nucleotide sequence ID" value="NZ_JBHHMI010000035.1"/>
</dbReference>
<sequence length="162" mass="18388">MYFVLCVLVVFLTSACANGVTSSGSQNELSEPYRLALDELISTDTALNENIEYISLDFDKELPLEDSDKQSIERYLHNKFNVKIYNLTYEQLVKEELYDQGGTTLKGILLKIEKQEQSDNKNSITIEVTKYRSNQGALSAKVTLTYQDGQWKIVNKIPTSES</sequence>
<organism evidence="2 3">
    <name type="scientific">Paenibacillus enshidis</name>
    <dbReference type="NCBI Taxonomy" id="1458439"/>
    <lineage>
        <taxon>Bacteria</taxon>
        <taxon>Bacillati</taxon>
        <taxon>Bacillota</taxon>
        <taxon>Bacilli</taxon>
        <taxon>Bacillales</taxon>
        <taxon>Paenibacillaceae</taxon>
        <taxon>Paenibacillus</taxon>
    </lineage>
</organism>
<comment type="caution">
    <text evidence="2">The sequence shown here is derived from an EMBL/GenBank/DDBJ whole genome shotgun (WGS) entry which is preliminary data.</text>
</comment>
<keyword evidence="1" id="KW-0732">Signal</keyword>
<gene>
    <name evidence="2" type="ORF">ACE41H_22875</name>
</gene>
<evidence type="ECO:0000313" key="2">
    <source>
        <dbReference type="EMBL" id="MFB5269608.1"/>
    </source>
</evidence>
<feature type="signal peptide" evidence="1">
    <location>
        <begin position="1"/>
        <end position="17"/>
    </location>
</feature>
<dbReference type="Proteomes" id="UP001580346">
    <property type="component" value="Unassembled WGS sequence"/>
</dbReference>
<proteinExistence type="predicted"/>
<reference evidence="2 3" key="1">
    <citation type="submission" date="2024-09" db="EMBL/GenBank/DDBJ databases">
        <title>Paenibacillus zeirhizospherea sp. nov., isolated from surface of the maize (Zea mays) roots in a horticulture field, Hungary.</title>
        <authorList>
            <person name="Marton D."/>
            <person name="Farkas M."/>
            <person name="Bedics A."/>
            <person name="Toth E."/>
            <person name="Tancsics A."/>
            <person name="Boka K."/>
            <person name="Maroti G."/>
            <person name="Kriszt B."/>
            <person name="Cserhati M."/>
        </authorList>
    </citation>
    <scope>NUCLEOTIDE SEQUENCE [LARGE SCALE GENOMIC DNA]</scope>
    <source>
        <strain evidence="2 3">KCTC 33519</strain>
    </source>
</reference>
<accession>A0ABV5AZG8</accession>
<evidence type="ECO:0000313" key="3">
    <source>
        <dbReference type="Proteomes" id="UP001580346"/>
    </source>
</evidence>
<keyword evidence="3" id="KW-1185">Reference proteome</keyword>
<dbReference type="EMBL" id="JBHHMI010000035">
    <property type="protein sequence ID" value="MFB5269608.1"/>
    <property type="molecule type" value="Genomic_DNA"/>
</dbReference>
<feature type="chain" id="PRO_5045297514" description="DUF4878 domain-containing protein" evidence="1">
    <location>
        <begin position="18"/>
        <end position="162"/>
    </location>
</feature>
<name>A0ABV5AZG8_9BACL</name>